<accession>A0A9J6CES3</accession>
<evidence type="ECO:0000313" key="2">
    <source>
        <dbReference type="EMBL" id="KAG5680588.1"/>
    </source>
</evidence>
<feature type="signal peptide" evidence="1">
    <location>
        <begin position="1"/>
        <end position="21"/>
    </location>
</feature>
<evidence type="ECO:0008006" key="4">
    <source>
        <dbReference type="Google" id="ProtNLM"/>
    </source>
</evidence>
<dbReference type="EMBL" id="JADBJN010000001">
    <property type="protein sequence ID" value="KAG5680588.1"/>
    <property type="molecule type" value="Genomic_DNA"/>
</dbReference>
<sequence length="107" mass="12306">MKLLIFLISVFLISHFYCFFAAPCTEEESTPWLEVVEVEQNCTKGEKIKYKCKDECICDGNSKAKCPKWVKCCNKGEVWSTNGCNKCYCTDDYKKICEAMLECLPSE</sequence>
<gene>
    <name evidence="2" type="ORF">PVAND_010085</name>
</gene>
<organism evidence="2 3">
    <name type="scientific">Polypedilum vanderplanki</name>
    <name type="common">Sleeping chironomid midge</name>
    <dbReference type="NCBI Taxonomy" id="319348"/>
    <lineage>
        <taxon>Eukaryota</taxon>
        <taxon>Metazoa</taxon>
        <taxon>Ecdysozoa</taxon>
        <taxon>Arthropoda</taxon>
        <taxon>Hexapoda</taxon>
        <taxon>Insecta</taxon>
        <taxon>Pterygota</taxon>
        <taxon>Neoptera</taxon>
        <taxon>Endopterygota</taxon>
        <taxon>Diptera</taxon>
        <taxon>Nematocera</taxon>
        <taxon>Chironomoidea</taxon>
        <taxon>Chironomidae</taxon>
        <taxon>Chironominae</taxon>
        <taxon>Polypedilum</taxon>
        <taxon>Polypedilum</taxon>
    </lineage>
</organism>
<dbReference type="Proteomes" id="UP001107558">
    <property type="component" value="Chromosome 1"/>
</dbReference>
<comment type="caution">
    <text evidence="2">The sequence shown here is derived from an EMBL/GenBank/DDBJ whole genome shotgun (WGS) entry which is preliminary data.</text>
</comment>
<reference evidence="2" key="1">
    <citation type="submission" date="2021-03" db="EMBL/GenBank/DDBJ databases">
        <title>Chromosome level genome of the anhydrobiotic midge Polypedilum vanderplanki.</title>
        <authorList>
            <person name="Yoshida Y."/>
            <person name="Kikawada T."/>
            <person name="Gusev O."/>
        </authorList>
    </citation>
    <scope>NUCLEOTIDE SEQUENCE</scope>
    <source>
        <strain evidence="2">NIAS01</strain>
        <tissue evidence="2">Whole body or cell culture</tissue>
    </source>
</reference>
<keyword evidence="3" id="KW-1185">Reference proteome</keyword>
<protein>
    <recommendedName>
        <fullName evidence="4">Protease inhibitor</fullName>
    </recommendedName>
</protein>
<keyword evidence="1" id="KW-0732">Signal</keyword>
<evidence type="ECO:0000313" key="3">
    <source>
        <dbReference type="Proteomes" id="UP001107558"/>
    </source>
</evidence>
<name>A0A9J6CES3_POLVA</name>
<evidence type="ECO:0000256" key="1">
    <source>
        <dbReference type="SAM" id="SignalP"/>
    </source>
</evidence>
<dbReference type="OrthoDB" id="10408334at2759"/>
<feature type="chain" id="PRO_5039899174" description="Protease inhibitor" evidence="1">
    <location>
        <begin position="22"/>
        <end position="107"/>
    </location>
</feature>
<proteinExistence type="predicted"/>
<dbReference type="AlphaFoldDB" id="A0A9J6CES3"/>